<keyword evidence="3" id="KW-0664">Pyridoxine biosynthesis</keyword>
<dbReference type="Pfam" id="PF03740">
    <property type="entry name" value="PdxJ"/>
    <property type="match status" value="1"/>
</dbReference>
<organism evidence="4">
    <name type="scientific">marine sediment metagenome</name>
    <dbReference type="NCBI Taxonomy" id="412755"/>
    <lineage>
        <taxon>unclassified sequences</taxon>
        <taxon>metagenomes</taxon>
        <taxon>ecological metagenomes</taxon>
    </lineage>
</organism>
<dbReference type="EMBL" id="BARW01030911">
    <property type="protein sequence ID" value="GAJ11046.1"/>
    <property type="molecule type" value="Genomic_DNA"/>
</dbReference>
<dbReference type="CDD" id="cd00003">
    <property type="entry name" value="PNPsynthase"/>
    <property type="match status" value="1"/>
</dbReference>
<dbReference type="AlphaFoldDB" id="X1VBV8"/>
<dbReference type="GO" id="GO:0008615">
    <property type="term" value="P:pyridoxine biosynthetic process"/>
    <property type="evidence" value="ECO:0007669"/>
    <property type="project" value="UniProtKB-KW"/>
</dbReference>
<evidence type="ECO:0000256" key="1">
    <source>
        <dbReference type="ARBA" id="ARBA00022490"/>
    </source>
</evidence>
<dbReference type="InterPro" id="IPR004569">
    <property type="entry name" value="PyrdxlP_synth_PdxJ"/>
</dbReference>
<accession>X1VBV8</accession>
<dbReference type="Gene3D" id="3.20.20.70">
    <property type="entry name" value="Aldolase class I"/>
    <property type="match status" value="1"/>
</dbReference>
<dbReference type="PANTHER" id="PTHR30456:SF0">
    <property type="entry name" value="PYRIDOXINE 5'-PHOSPHATE SYNTHASE"/>
    <property type="match status" value="1"/>
</dbReference>
<evidence type="ECO:0008006" key="5">
    <source>
        <dbReference type="Google" id="ProtNLM"/>
    </source>
</evidence>
<reference evidence="4" key="1">
    <citation type="journal article" date="2014" name="Front. Microbiol.">
        <title>High frequency of phylogenetically diverse reductive dehalogenase-homologous genes in deep subseafloor sedimentary metagenomes.</title>
        <authorList>
            <person name="Kawai M."/>
            <person name="Futagami T."/>
            <person name="Toyoda A."/>
            <person name="Takaki Y."/>
            <person name="Nishi S."/>
            <person name="Hori S."/>
            <person name="Arai W."/>
            <person name="Tsubouchi T."/>
            <person name="Morono Y."/>
            <person name="Uchiyama I."/>
            <person name="Ito T."/>
            <person name="Fujiyama A."/>
            <person name="Inagaki F."/>
            <person name="Takami H."/>
        </authorList>
    </citation>
    <scope>NUCLEOTIDE SEQUENCE</scope>
    <source>
        <strain evidence="4">Expedition CK06-06</strain>
    </source>
</reference>
<dbReference type="NCBIfam" id="TIGR00559">
    <property type="entry name" value="pdxJ"/>
    <property type="match status" value="1"/>
</dbReference>
<dbReference type="HAMAP" id="MF_00279">
    <property type="entry name" value="PdxJ"/>
    <property type="match status" value="1"/>
</dbReference>
<feature type="non-terminal residue" evidence="4">
    <location>
        <position position="1"/>
    </location>
</feature>
<dbReference type="NCBIfam" id="NF003625">
    <property type="entry name" value="PRK05265.1-3"/>
    <property type="match status" value="1"/>
</dbReference>
<dbReference type="InterPro" id="IPR036130">
    <property type="entry name" value="Pyridoxine-5'_phos_synth"/>
</dbReference>
<keyword evidence="1" id="KW-0963">Cytoplasm</keyword>
<dbReference type="NCBIfam" id="NF003627">
    <property type="entry name" value="PRK05265.1-5"/>
    <property type="match status" value="1"/>
</dbReference>
<dbReference type="InterPro" id="IPR013785">
    <property type="entry name" value="Aldolase_TIM"/>
</dbReference>
<dbReference type="GO" id="GO:0005829">
    <property type="term" value="C:cytosol"/>
    <property type="evidence" value="ECO:0007669"/>
    <property type="project" value="TreeGrafter"/>
</dbReference>
<dbReference type="PANTHER" id="PTHR30456">
    <property type="entry name" value="PYRIDOXINE 5'-PHOSPHATE SYNTHASE"/>
    <property type="match status" value="1"/>
</dbReference>
<dbReference type="GO" id="GO:0033856">
    <property type="term" value="F:pyridoxine 5'-phosphate synthase activity"/>
    <property type="evidence" value="ECO:0007669"/>
    <property type="project" value="InterPro"/>
</dbReference>
<proteinExistence type="inferred from homology"/>
<evidence type="ECO:0000256" key="3">
    <source>
        <dbReference type="ARBA" id="ARBA00023096"/>
    </source>
</evidence>
<dbReference type="SUPFAM" id="SSF63892">
    <property type="entry name" value="Pyridoxine 5'-phosphate synthase"/>
    <property type="match status" value="1"/>
</dbReference>
<keyword evidence="2" id="KW-0808">Transferase</keyword>
<sequence length="202" mass="22309">GADGIVCHLREDRRHIQDRDLRLLKEVVRSHLNLEMAATEAMVKIALDTKPDMVTLVPEKREEVTTEGGLDVQQNYERLAEAIPALQNAGILVSLFVDPAVEQIKAGAKLQADYVEIHTGLYADATNAEEELAQLEKIQYIAGIAAKLGFGVSAGHGLTYQNVRPIAEIQEIEELNIGHTIVARAIMIGMEQAVREMLHLIR</sequence>
<gene>
    <name evidence="4" type="ORF">S12H4_49300</name>
</gene>
<name>X1VBV8_9ZZZZ</name>
<comment type="caution">
    <text evidence="4">The sequence shown here is derived from an EMBL/GenBank/DDBJ whole genome shotgun (WGS) entry which is preliminary data.</text>
</comment>
<evidence type="ECO:0000313" key="4">
    <source>
        <dbReference type="EMBL" id="GAJ11046.1"/>
    </source>
</evidence>
<evidence type="ECO:0000256" key="2">
    <source>
        <dbReference type="ARBA" id="ARBA00022679"/>
    </source>
</evidence>
<protein>
    <recommendedName>
        <fullName evidence="5">Pyridoxine 5'-phosphate synthase</fullName>
    </recommendedName>
</protein>